<sequence length="311" mass="35958">MTIAREQQICIEETPYYHVVSRCVRRAFLCGEDKLTGKSFEHRRKWLIDRIKQVTSVFAIDVCSYAIMSNHFHIVLKVNSIAEWNATQVLMTWCSLYSLPVLCDRYLKGEIETEAELRKVKEYVTEYRARLMSVSWYMKAINEYIARMANEEDKCTGHFWESRFKSQALLDERALITCMAYVDLNPIRAAIAKNLKDSNFTSIKERIENQNTWLSGFGKGDNDLPFFLTSYISLVDDTGRCIRQDKHGFISEKTAKAIDEIGIDPNSWLDELKGFKSIGYSAVGTVEQLKHFSVKTKRKWTLGIKLTPALE</sequence>
<feature type="domain" description="Transposase IS200-like" evidence="1">
    <location>
        <begin position="12"/>
        <end position="185"/>
    </location>
</feature>
<dbReference type="GO" id="GO:0006313">
    <property type="term" value="P:DNA transposition"/>
    <property type="evidence" value="ECO:0007669"/>
    <property type="project" value="InterPro"/>
</dbReference>
<dbReference type="EMBL" id="SNZB01000014">
    <property type="protein sequence ID" value="TDR14622.1"/>
    <property type="molecule type" value="Genomic_DNA"/>
</dbReference>
<dbReference type="AlphaFoldDB" id="A0A4R6X6F2"/>
<protein>
    <recommendedName>
        <fullName evidence="1">Transposase IS200-like domain-containing protein</fullName>
    </recommendedName>
</protein>
<dbReference type="GO" id="GO:0004803">
    <property type="term" value="F:transposase activity"/>
    <property type="evidence" value="ECO:0007669"/>
    <property type="project" value="InterPro"/>
</dbReference>
<dbReference type="SMART" id="SM01321">
    <property type="entry name" value="Y1_Tnp"/>
    <property type="match status" value="1"/>
</dbReference>
<dbReference type="Gene3D" id="3.30.70.1290">
    <property type="entry name" value="Transposase IS200-like"/>
    <property type="match status" value="1"/>
</dbReference>
<gene>
    <name evidence="2" type="ORF">C8D91_2956</name>
</gene>
<evidence type="ECO:0000259" key="1">
    <source>
        <dbReference type="SMART" id="SM01321"/>
    </source>
</evidence>
<name>A0A4R6X6F2_9GAMM</name>
<dbReference type="GO" id="GO:0003677">
    <property type="term" value="F:DNA binding"/>
    <property type="evidence" value="ECO:0007669"/>
    <property type="project" value="InterPro"/>
</dbReference>
<dbReference type="InterPro" id="IPR036515">
    <property type="entry name" value="Transposase_17_sf"/>
</dbReference>
<accession>A0A4R6X6F2</accession>
<organism evidence="2 3">
    <name type="scientific">Marinicella litoralis</name>
    <dbReference type="NCBI Taxonomy" id="644220"/>
    <lineage>
        <taxon>Bacteria</taxon>
        <taxon>Pseudomonadati</taxon>
        <taxon>Pseudomonadota</taxon>
        <taxon>Gammaproteobacteria</taxon>
        <taxon>Lysobacterales</taxon>
        <taxon>Marinicellaceae</taxon>
        <taxon>Marinicella</taxon>
    </lineage>
</organism>
<dbReference type="PANTHER" id="PTHR34322:SF2">
    <property type="entry name" value="TRANSPOSASE IS200-LIKE DOMAIN-CONTAINING PROTEIN"/>
    <property type="match status" value="1"/>
</dbReference>
<comment type="caution">
    <text evidence="2">The sequence shown here is derived from an EMBL/GenBank/DDBJ whole genome shotgun (WGS) entry which is preliminary data.</text>
</comment>
<keyword evidence="3" id="KW-1185">Reference proteome</keyword>
<evidence type="ECO:0000313" key="3">
    <source>
        <dbReference type="Proteomes" id="UP000295724"/>
    </source>
</evidence>
<dbReference type="RefSeq" id="WP_170178319.1">
    <property type="nucleotide sequence ID" value="NZ_SNZB01000014.1"/>
</dbReference>
<reference evidence="2 3" key="1">
    <citation type="submission" date="2019-03" db="EMBL/GenBank/DDBJ databases">
        <title>Genomic Encyclopedia of Type Strains, Phase IV (KMG-IV): sequencing the most valuable type-strain genomes for metagenomic binning, comparative biology and taxonomic classification.</title>
        <authorList>
            <person name="Goeker M."/>
        </authorList>
    </citation>
    <scope>NUCLEOTIDE SEQUENCE [LARGE SCALE GENOMIC DNA]</scope>
    <source>
        <strain evidence="2 3">DSM 25488</strain>
    </source>
</reference>
<dbReference type="Proteomes" id="UP000295724">
    <property type="component" value="Unassembled WGS sequence"/>
</dbReference>
<evidence type="ECO:0000313" key="2">
    <source>
        <dbReference type="EMBL" id="TDR14622.1"/>
    </source>
</evidence>
<dbReference type="SUPFAM" id="SSF143422">
    <property type="entry name" value="Transposase IS200-like"/>
    <property type="match status" value="1"/>
</dbReference>
<dbReference type="PANTHER" id="PTHR34322">
    <property type="entry name" value="TRANSPOSASE, Y1_TNP DOMAIN-CONTAINING"/>
    <property type="match status" value="1"/>
</dbReference>
<proteinExistence type="predicted"/>
<dbReference type="InterPro" id="IPR002686">
    <property type="entry name" value="Transposase_17"/>
</dbReference>